<keyword evidence="3" id="KW-1185">Reference proteome</keyword>
<feature type="compositionally biased region" description="Low complexity" evidence="1">
    <location>
        <begin position="33"/>
        <end position="44"/>
    </location>
</feature>
<reference evidence="3" key="1">
    <citation type="submission" date="2017-03" db="EMBL/GenBank/DDBJ databases">
        <title>Phytopthora megakarya and P. palmivora, two closely related causual agents of cacao black pod achieved similar genome size and gene model numbers by different mechanisms.</title>
        <authorList>
            <person name="Ali S."/>
            <person name="Shao J."/>
            <person name="Larry D.J."/>
            <person name="Kronmiller B."/>
            <person name="Shen D."/>
            <person name="Strem M.D."/>
            <person name="Melnick R.L."/>
            <person name="Guiltinan M.J."/>
            <person name="Tyler B.M."/>
            <person name="Meinhardt L.W."/>
            <person name="Bailey B.A."/>
        </authorList>
    </citation>
    <scope>NUCLEOTIDE SEQUENCE [LARGE SCALE GENOMIC DNA]</scope>
    <source>
        <strain evidence="3">zdho120</strain>
    </source>
</reference>
<evidence type="ECO:0000313" key="3">
    <source>
        <dbReference type="Proteomes" id="UP000198211"/>
    </source>
</evidence>
<organism evidence="2 3">
    <name type="scientific">Phytophthora megakarya</name>
    <dbReference type="NCBI Taxonomy" id="4795"/>
    <lineage>
        <taxon>Eukaryota</taxon>
        <taxon>Sar</taxon>
        <taxon>Stramenopiles</taxon>
        <taxon>Oomycota</taxon>
        <taxon>Peronosporomycetes</taxon>
        <taxon>Peronosporales</taxon>
        <taxon>Peronosporaceae</taxon>
        <taxon>Phytophthora</taxon>
    </lineage>
</organism>
<sequence>MRLRPTVYVGRLKPYVQPESSSRDDPPTMTCGASSPSPQAASPSLGEGKLVQTPQHGCLRWSDRLRPRRPSANSAAVSAQRSQRPEQSQEPPRGRGAPEDRDQTGVDHIMSVQHRQQKLCPRYDPPRGGSDC</sequence>
<feature type="compositionally biased region" description="Polar residues" evidence="1">
    <location>
        <begin position="71"/>
        <end position="90"/>
    </location>
</feature>
<feature type="region of interest" description="Disordered" evidence="1">
    <location>
        <begin position="1"/>
        <end position="132"/>
    </location>
</feature>
<protein>
    <submittedName>
        <fullName evidence="2">Uncharacterized protein</fullName>
    </submittedName>
</protein>
<dbReference type="EMBL" id="NBNE01005794">
    <property type="protein sequence ID" value="OWZ02998.1"/>
    <property type="molecule type" value="Genomic_DNA"/>
</dbReference>
<dbReference type="Proteomes" id="UP000198211">
    <property type="component" value="Unassembled WGS sequence"/>
</dbReference>
<gene>
    <name evidence="2" type="ORF">PHMEG_00025343</name>
</gene>
<name>A0A225VDP4_9STRA</name>
<evidence type="ECO:0000256" key="1">
    <source>
        <dbReference type="SAM" id="MobiDB-lite"/>
    </source>
</evidence>
<proteinExistence type="predicted"/>
<dbReference type="AlphaFoldDB" id="A0A225VDP4"/>
<evidence type="ECO:0000313" key="2">
    <source>
        <dbReference type="EMBL" id="OWZ02998.1"/>
    </source>
</evidence>
<accession>A0A225VDP4</accession>
<comment type="caution">
    <text evidence="2">The sequence shown here is derived from an EMBL/GenBank/DDBJ whole genome shotgun (WGS) entry which is preliminary data.</text>
</comment>
<feature type="compositionally biased region" description="Basic and acidic residues" evidence="1">
    <location>
        <begin position="92"/>
        <end position="105"/>
    </location>
</feature>